<dbReference type="EMBL" id="CAEMXZ010000136">
    <property type="protein sequence ID" value="CAB4324354.1"/>
    <property type="molecule type" value="Genomic_DNA"/>
</dbReference>
<reference evidence="1" key="1">
    <citation type="submission" date="2020-05" db="EMBL/GenBank/DDBJ databases">
        <authorList>
            <person name="Chiriac C."/>
            <person name="Salcher M."/>
            <person name="Ghai R."/>
            <person name="Kavagutti S V."/>
        </authorList>
    </citation>
    <scope>NUCLEOTIDE SEQUENCE</scope>
</reference>
<gene>
    <name evidence="1" type="ORF">UFOPK1392_02123</name>
</gene>
<protein>
    <submittedName>
        <fullName evidence="1">Unannotated protein</fullName>
    </submittedName>
</protein>
<accession>A0A6J5YDQ0</accession>
<proteinExistence type="predicted"/>
<organism evidence="1">
    <name type="scientific">freshwater metagenome</name>
    <dbReference type="NCBI Taxonomy" id="449393"/>
    <lineage>
        <taxon>unclassified sequences</taxon>
        <taxon>metagenomes</taxon>
        <taxon>ecological metagenomes</taxon>
    </lineage>
</organism>
<evidence type="ECO:0000313" key="1">
    <source>
        <dbReference type="EMBL" id="CAB4324354.1"/>
    </source>
</evidence>
<sequence length="88" mass="9366">MGIEHSQFEPRLRPAVVAGIGALEAIATRSHTFEMDAGRQDHAIEFTREHPGFERHLAWSLAIAGAGERAELIGAFKGVGRADGDGSG</sequence>
<name>A0A6J5YDQ0_9ZZZZ</name>
<dbReference type="AlphaFoldDB" id="A0A6J5YDQ0"/>